<proteinExistence type="predicted"/>
<dbReference type="GO" id="GO:0016740">
    <property type="term" value="F:transferase activity"/>
    <property type="evidence" value="ECO:0007669"/>
    <property type="project" value="UniProtKB-KW"/>
</dbReference>
<dbReference type="HOGENOM" id="CLU_033536_7_5_5"/>
<gene>
    <name evidence="2" type="ordered locus">Mnod_3290</name>
</gene>
<dbReference type="KEGG" id="mno:Mnod_3290"/>
<accession>B8IL25</accession>
<protein>
    <submittedName>
        <fullName evidence="2">Glycosyl transferase family 2</fullName>
    </submittedName>
</protein>
<dbReference type="InterPro" id="IPR029044">
    <property type="entry name" value="Nucleotide-diphossugar_trans"/>
</dbReference>
<dbReference type="InterPro" id="IPR050256">
    <property type="entry name" value="Glycosyltransferase_2"/>
</dbReference>
<evidence type="ECO:0000313" key="3">
    <source>
        <dbReference type="Proteomes" id="UP000008207"/>
    </source>
</evidence>
<dbReference type="Proteomes" id="UP000008207">
    <property type="component" value="Chromosome"/>
</dbReference>
<dbReference type="EMBL" id="CP001349">
    <property type="protein sequence ID" value="ACL58213.1"/>
    <property type="molecule type" value="Genomic_DNA"/>
</dbReference>
<dbReference type="AlphaFoldDB" id="B8IL25"/>
<organism evidence="2 3">
    <name type="scientific">Methylobacterium nodulans (strain LMG 21967 / CNCM I-2342 / ORS 2060)</name>
    <dbReference type="NCBI Taxonomy" id="460265"/>
    <lineage>
        <taxon>Bacteria</taxon>
        <taxon>Pseudomonadati</taxon>
        <taxon>Pseudomonadota</taxon>
        <taxon>Alphaproteobacteria</taxon>
        <taxon>Hyphomicrobiales</taxon>
        <taxon>Methylobacteriaceae</taxon>
        <taxon>Methylobacterium</taxon>
    </lineage>
</organism>
<feature type="domain" description="Glycosyltransferase 2-like" evidence="1">
    <location>
        <begin position="2"/>
        <end position="156"/>
    </location>
</feature>
<evidence type="ECO:0000313" key="2">
    <source>
        <dbReference type="EMBL" id="ACL58213.1"/>
    </source>
</evidence>
<dbReference type="PANTHER" id="PTHR48090">
    <property type="entry name" value="UNDECAPRENYL-PHOSPHATE 4-DEOXY-4-FORMAMIDO-L-ARABINOSE TRANSFERASE-RELATED"/>
    <property type="match status" value="1"/>
</dbReference>
<evidence type="ECO:0000259" key="1">
    <source>
        <dbReference type="Pfam" id="PF00535"/>
    </source>
</evidence>
<dbReference type="OrthoDB" id="9811222at2"/>
<dbReference type="eggNOG" id="COG0463">
    <property type="taxonomic scope" value="Bacteria"/>
</dbReference>
<dbReference type="InterPro" id="IPR001173">
    <property type="entry name" value="Glyco_trans_2-like"/>
</dbReference>
<dbReference type="CAZy" id="GT2">
    <property type="family name" value="Glycosyltransferase Family 2"/>
</dbReference>
<sequence length="229" mass="23597">MSVIIPTLNEAETIGAVLREIPRAYAGDLIVADGGSSDGTPAAAAAAGARVIAAGRGYGRACAAGAAAARPESRVLVFLDGDGADRGDLVAEVAGPVLAGERDLVLASRTRGAREPGAMLWHQVLAGRLAGFGIGALYGVRYSDMCAFRAIDRAALARLRLREMTYGWNIEMQMQAARAGLRIAELPLPYRCRAGGASKVAGSLSGTLRAGSRIIATFLRVAAGPAPRP</sequence>
<reference evidence="2 3" key="1">
    <citation type="submission" date="2009-01" db="EMBL/GenBank/DDBJ databases">
        <title>Complete sequence of chromosome of Methylobacterium nodulans ORS 2060.</title>
        <authorList>
            <consortium name="US DOE Joint Genome Institute"/>
            <person name="Lucas S."/>
            <person name="Copeland A."/>
            <person name="Lapidus A."/>
            <person name="Glavina del Rio T."/>
            <person name="Dalin E."/>
            <person name="Tice H."/>
            <person name="Bruce D."/>
            <person name="Goodwin L."/>
            <person name="Pitluck S."/>
            <person name="Sims D."/>
            <person name="Brettin T."/>
            <person name="Detter J.C."/>
            <person name="Han C."/>
            <person name="Larimer F."/>
            <person name="Land M."/>
            <person name="Hauser L."/>
            <person name="Kyrpides N."/>
            <person name="Ivanova N."/>
            <person name="Marx C.J."/>
            <person name="Richardson P."/>
        </authorList>
    </citation>
    <scope>NUCLEOTIDE SEQUENCE [LARGE SCALE GENOMIC DNA]</scope>
    <source>
        <strain evidence="3">LMG 21967 / CNCM I-2342 / ORS 2060</strain>
    </source>
</reference>
<dbReference type="PANTHER" id="PTHR48090:SF7">
    <property type="entry name" value="RFBJ PROTEIN"/>
    <property type="match status" value="1"/>
</dbReference>
<dbReference type="STRING" id="460265.Mnod_3290"/>
<keyword evidence="2" id="KW-0808">Transferase</keyword>
<keyword evidence="3" id="KW-1185">Reference proteome</keyword>
<dbReference type="RefSeq" id="WP_015929876.1">
    <property type="nucleotide sequence ID" value="NC_011894.1"/>
</dbReference>
<dbReference type="Gene3D" id="3.90.550.10">
    <property type="entry name" value="Spore Coat Polysaccharide Biosynthesis Protein SpsA, Chain A"/>
    <property type="match status" value="1"/>
</dbReference>
<dbReference type="Pfam" id="PF00535">
    <property type="entry name" value="Glycos_transf_2"/>
    <property type="match status" value="1"/>
</dbReference>
<name>B8IL25_METNO</name>
<dbReference type="SUPFAM" id="SSF53448">
    <property type="entry name" value="Nucleotide-diphospho-sugar transferases"/>
    <property type="match status" value="1"/>
</dbReference>